<keyword evidence="4" id="KW-0597">Phosphoprotein</keyword>
<evidence type="ECO:0000259" key="18">
    <source>
        <dbReference type="PROSITE" id="PS50097"/>
    </source>
</evidence>
<dbReference type="Gene3D" id="3.30.710.10">
    <property type="entry name" value="Potassium Channel Kv1.1, Chain A"/>
    <property type="match status" value="1"/>
</dbReference>
<comment type="similarity">
    <text evidence="2">Belongs to the SLX4 family.</text>
</comment>
<keyword evidence="13" id="KW-0539">Nucleus</keyword>
<keyword evidence="12" id="KW-0234">DNA repair</keyword>
<evidence type="ECO:0000256" key="2">
    <source>
        <dbReference type="ARBA" id="ARBA00006661"/>
    </source>
</evidence>
<comment type="subunit">
    <text evidence="15">Forms a heterodimer with SLX1A/GIYD1. Interacts with ERCC4/XPF; catalytic subunit of the ERCC4-ERCC1 endonuclease. Interacts with MUS81; catalytic subunit of the MUS81-EME1 endonuclease. Interacts with MSH2; component of the MSH2-MSH3 mismatch repair complex. Interacts with TERF2-TERF2IP. Interacts with PLK1 and SLX4IP.</text>
</comment>
<evidence type="ECO:0000256" key="14">
    <source>
        <dbReference type="ARBA" id="ARBA00029496"/>
    </source>
</evidence>
<dbReference type="GO" id="GO:0033557">
    <property type="term" value="C:Slx1-Slx4 complex"/>
    <property type="evidence" value="ECO:0007669"/>
    <property type="project" value="TreeGrafter"/>
</dbReference>
<evidence type="ECO:0000256" key="17">
    <source>
        <dbReference type="SAM" id="MobiDB-lite"/>
    </source>
</evidence>
<evidence type="ECO:0000313" key="19">
    <source>
        <dbReference type="EMBL" id="KFP07909.1"/>
    </source>
</evidence>
<evidence type="ECO:0000256" key="9">
    <source>
        <dbReference type="ARBA" id="ARBA00022833"/>
    </source>
</evidence>
<evidence type="ECO:0000256" key="1">
    <source>
        <dbReference type="ARBA" id="ARBA00004123"/>
    </source>
</evidence>
<dbReference type="Proteomes" id="UP000054308">
    <property type="component" value="Unassembled WGS sequence"/>
</dbReference>
<evidence type="ECO:0000256" key="5">
    <source>
        <dbReference type="ARBA" id="ARBA00022723"/>
    </source>
</evidence>
<reference evidence="19 20" key="1">
    <citation type="submission" date="2014-04" db="EMBL/GenBank/DDBJ databases">
        <title>Genome evolution of avian class.</title>
        <authorList>
            <person name="Zhang G."/>
            <person name="Li C."/>
        </authorList>
    </citation>
    <scope>NUCLEOTIDE SEQUENCE [LARGE SCALE GENOMIC DNA]</scope>
    <source>
        <strain evidence="19">BGI_N300</strain>
    </source>
</reference>
<dbReference type="GO" id="GO:0006281">
    <property type="term" value="P:DNA repair"/>
    <property type="evidence" value="ECO:0007669"/>
    <property type="project" value="UniProtKB-KW"/>
</dbReference>
<keyword evidence="11" id="KW-0233">DNA recombination</keyword>
<evidence type="ECO:0000256" key="6">
    <source>
        <dbReference type="ARBA" id="ARBA00022737"/>
    </source>
</evidence>
<evidence type="ECO:0000313" key="20">
    <source>
        <dbReference type="Proteomes" id="UP000054308"/>
    </source>
</evidence>
<keyword evidence="7" id="KW-0227">DNA damage</keyword>
<dbReference type="EMBL" id="KL218765">
    <property type="protein sequence ID" value="KFP07909.1"/>
    <property type="molecule type" value="Genomic_DNA"/>
</dbReference>
<evidence type="ECO:0000256" key="15">
    <source>
        <dbReference type="ARBA" id="ARBA00064578"/>
    </source>
</evidence>
<keyword evidence="10" id="KW-0832">Ubl conjugation</keyword>
<dbReference type="CDD" id="cd18288">
    <property type="entry name" value="BTB_POZ_BTBD12_SLX4"/>
    <property type="match status" value="1"/>
</dbReference>
<dbReference type="GO" id="GO:0000712">
    <property type="term" value="P:resolution of meiotic recombination intermediates"/>
    <property type="evidence" value="ECO:0007669"/>
    <property type="project" value="TreeGrafter"/>
</dbReference>
<evidence type="ECO:0000256" key="16">
    <source>
        <dbReference type="ARBA" id="ARBA00076095"/>
    </source>
</evidence>
<dbReference type="GO" id="GO:0008270">
    <property type="term" value="F:zinc ion binding"/>
    <property type="evidence" value="ECO:0007669"/>
    <property type="project" value="UniProtKB-KW"/>
</dbReference>
<proteinExistence type="inferred from homology"/>
<feature type="compositionally biased region" description="Basic and acidic residues" evidence="17">
    <location>
        <begin position="136"/>
        <end position="146"/>
    </location>
</feature>
<keyword evidence="6" id="KW-0677">Repeat</keyword>
<feature type="domain" description="BTB" evidence="18">
    <location>
        <begin position="235"/>
        <end position="309"/>
    </location>
</feature>
<dbReference type="STRING" id="9244.A0A091IH48"/>
<feature type="region of interest" description="Disordered" evidence="17">
    <location>
        <begin position="133"/>
        <end position="152"/>
    </location>
</feature>
<dbReference type="InterPro" id="IPR011333">
    <property type="entry name" value="SKP1/BTB/POZ_sf"/>
</dbReference>
<dbReference type="PANTHER" id="PTHR21541:SF3">
    <property type="entry name" value="STRUCTURE-SPECIFIC ENDONUCLEASE SUBUNIT SLX4"/>
    <property type="match status" value="1"/>
</dbReference>
<evidence type="ECO:0000256" key="3">
    <source>
        <dbReference type="ARBA" id="ARBA00022499"/>
    </source>
</evidence>
<organism evidence="19 20">
    <name type="scientific">Calypte anna</name>
    <name type="common">Anna's hummingbird</name>
    <name type="synonym">Archilochus anna</name>
    <dbReference type="NCBI Taxonomy" id="9244"/>
    <lineage>
        <taxon>Eukaryota</taxon>
        <taxon>Metazoa</taxon>
        <taxon>Chordata</taxon>
        <taxon>Craniata</taxon>
        <taxon>Vertebrata</taxon>
        <taxon>Euteleostomi</taxon>
        <taxon>Archelosauria</taxon>
        <taxon>Archosauria</taxon>
        <taxon>Dinosauria</taxon>
        <taxon>Saurischia</taxon>
        <taxon>Theropoda</taxon>
        <taxon>Coelurosauria</taxon>
        <taxon>Aves</taxon>
        <taxon>Neognathae</taxon>
        <taxon>Neoaves</taxon>
        <taxon>Strisores</taxon>
        <taxon>Apodiformes</taxon>
        <taxon>Trochilidae</taxon>
        <taxon>Calypte</taxon>
    </lineage>
</organism>
<dbReference type="PROSITE" id="PS50097">
    <property type="entry name" value="BTB"/>
    <property type="match status" value="1"/>
</dbReference>
<dbReference type="Pfam" id="PF00651">
    <property type="entry name" value="BTB"/>
    <property type="match status" value="1"/>
</dbReference>
<keyword evidence="9" id="KW-0862">Zinc</keyword>
<evidence type="ECO:0000256" key="10">
    <source>
        <dbReference type="ARBA" id="ARBA00022843"/>
    </source>
</evidence>
<evidence type="ECO:0000256" key="12">
    <source>
        <dbReference type="ARBA" id="ARBA00023204"/>
    </source>
</evidence>
<keyword evidence="19" id="KW-0255">Endonuclease</keyword>
<keyword evidence="20" id="KW-1185">Reference proteome</keyword>
<dbReference type="PANTHER" id="PTHR21541">
    <property type="entry name" value="BTB POZ DOMAIN CONTAINING 12"/>
    <property type="match status" value="1"/>
</dbReference>
<sequence length="417" mass="45906">PPPLLLQDPEKALKRIQERVAMLLAEEVEFPPTPQLPTSKILEDESGKASWLLPLPKTKECFLWNISALTGPCDPESFYIAGLTPPIVPWKPVQIHKPETLLSPVGSEQLKVSQQIQPDLSSHEPTNMEVGGQTSDEFRSGHEDGKFLSPSQKDAQTLQDLVELAKEGLTLTQWNLDAEQVQAVEQAGKELPASETPHSGFGSKEKNLLRSSSKTCSLWLLAEDFSAMVNNPHLSDVQFQVDSGEVLYSHMFVLYARCPQAAQAVHSQGILVQEDGNPLTRRLLLSEVGGEAVCAFLQYLYSADTDIPAGLLPQVGALAARFGVRELMAKCENKAGESQVSSGADSEDDIISVTDDKDCEDRTENFQDLLKSVWVGEEEEEVAMLSPECQNEDDSGVGEQELEEIYEFAATQRKMIQ</sequence>
<dbReference type="GO" id="GO:0090656">
    <property type="term" value="P:t-circle formation"/>
    <property type="evidence" value="ECO:0007669"/>
    <property type="project" value="UniProtKB-ARBA"/>
</dbReference>
<keyword evidence="19" id="KW-0540">Nuclease</keyword>
<dbReference type="SMART" id="SM00225">
    <property type="entry name" value="BTB"/>
    <property type="match status" value="1"/>
</dbReference>
<dbReference type="AlphaFoldDB" id="A0A091IH48"/>
<keyword evidence="8" id="KW-0863">Zinc-finger</keyword>
<comment type="subcellular location">
    <subcellularLocation>
        <location evidence="1">Nucleus</location>
    </subcellularLocation>
</comment>
<evidence type="ECO:0000256" key="13">
    <source>
        <dbReference type="ARBA" id="ARBA00023242"/>
    </source>
</evidence>
<dbReference type="GO" id="GO:0032206">
    <property type="term" value="P:positive regulation of telomere maintenance"/>
    <property type="evidence" value="ECO:0007669"/>
    <property type="project" value="UniProtKB-ARBA"/>
</dbReference>
<evidence type="ECO:0000256" key="7">
    <source>
        <dbReference type="ARBA" id="ARBA00022763"/>
    </source>
</evidence>
<evidence type="ECO:0000256" key="8">
    <source>
        <dbReference type="ARBA" id="ARBA00022771"/>
    </source>
</evidence>
<dbReference type="InterPro" id="IPR000210">
    <property type="entry name" value="BTB/POZ_dom"/>
</dbReference>
<keyword evidence="5" id="KW-0479">Metal-binding</keyword>
<evidence type="ECO:0000256" key="4">
    <source>
        <dbReference type="ARBA" id="ARBA00022553"/>
    </source>
</evidence>
<evidence type="ECO:0000256" key="11">
    <source>
        <dbReference type="ARBA" id="ARBA00023172"/>
    </source>
</evidence>
<dbReference type="GO" id="GO:0004519">
    <property type="term" value="F:endonuclease activity"/>
    <property type="evidence" value="ECO:0007669"/>
    <property type="project" value="UniProtKB-KW"/>
</dbReference>
<dbReference type="SUPFAM" id="SSF54695">
    <property type="entry name" value="POZ domain"/>
    <property type="match status" value="1"/>
</dbReference>
<accession>A0A091IH48</accession>
<dbReference type="FunFam" id="3.30.710.10:FF:000116">
    <property type="entry name" value="SLX4 structure-specific endonuclease subunit"/>
    <property type="match status" value="1"/>
</dbReference>
<gene>
    <name evidence="19" type="ORF">N300_06812</name>
</gene>
<feature type="non-terminal residue" evidence="19">
    <location>
        <position position="1"/>
    </location>
</feature>
<name>A0A091IH48_CALAN</name>
<protein>
    <recommendedName>
        <fullName evidence="14">Structure-specific endonuclease subunit SLX4</fullName>
    </recommendedName>
    <alternativeName>
        <fullName evidence="16">BTB/POZ domain-containing protein 12</fullName>
    </alternativeName>
</protein>
<keyword evidence="3" id="KW-1017">Isopeptide bond</keyword>
<feature type="non-terminal residue" evidence="19">
    <location>
        <position position="417"/>
    </location>
</feature>
<keyword evidence="19" id="KW-0378">Hydrolase</keyword>